<dbReference type="EMBL" id="NXLR01000001">
    <property type="protein sequence ID" value="RDU61066.1"/>
    <property type="molecule type" value="Genomic_DNA"/>
</dbReference>
<accession>A0A3D8I7V1</accession>
<reference evidence="2 3" key="1">
    <citation type="submission" date="2018-04" db="EMBL/GenBank/DDBJ databases">
        <title>Novel Campyloabacter and Helicobacter Species and Strains.</title>
        <authorList>
            <person name="Mannion A.J."/>
            <person name="Shen Z."/>
            <person name="Fox J.G."/>
        </authorList>
    </citation>
    <scope>NUCLEOTIDE SEQUENCE [LARGE SCALE GENOMIC DNA]</scope>
    <source>
        <strain evidence="2 3">MIT 98-6070</strain>
    </source>
</reference>
<proteinExistence type="predicted"/>
<dbReference type="OrthoDB" id="5372482at2"/>
<evidence type="ECO:0000259" key="1">
    <source>
        <dbReference type="Pfam" id="PF15436"/>
    </source>
</evidence>
<gene>
    <name evidence="2" type="ORF">CQA63_00730</name>
</gene>
<feature type="domain" description="Plasminogen-binding protein PgbA N-terminal" evidence="1">
    <location>
        <begin position="25"/>
        <end position="238"/>
    </location>
</feature>
<dbReference type="InterPro" id="IPR029276">
    <property type="entry name" value="PgbA_N"/>
</dbReference>
<dbReference type="AlphaFoldDB" id="A0A3D8I7V1"/>
<dbReference type="Proteomes" id="UP000256599">
    <property type="component" value="Unassembled WGS sequence"/>
</dbReference>
<keyword evidence="3" id="KW-1185">Reference proteome</keyword>
<protein>
    <submittedName>
        <fullName evidence="2">Plasminogen-binding protein pgbA</fullName>
    </submittedName>
</protein>
<organism evidence="2 3">
    <name type="scientific">Helicobacter marmotae</name>
    <dbReference type="NCBI Taxonomy" id="152490"/>
    <lineage>
        <taxon>Bacteria</taxon>
        <taxon>Pseudomonadati</taxon>
        <taxon>Campylobacterota</taxon>
        <taxon>Epsilonproteobacteria</taxon>
        <taxon>Campylobacterales</taxon>
        <taxon>Helicobacteraceae</taxon>
        <taxon>Helicobacter</taxon>
    </lineage>
</organism>
<comment type="caution">
    <text evidence="2">The sequence shown here is derived from an EMBL/GenBank/DDBJ whole genome shotgun (WGS) entry which is preliminary data.</text>
</comment>
<evidence type="ECO:0000313" key="3">
    <source>
        <dbReference type="Proteomes" id="UP000256599"/>
    </source>
</evidence>
<evidence type="ECO:0000313" key="2">
    <source>
        <dbReference type="EMBL" id="RDU61066.1"/>
    </source>
</evidence>
<sequence>MRVLLGLLCASVLSSATYGLEVNVVNVPIIEVSQKILSFSAKGLKVGQSGIILSNKDNYRVIIANARILRIKDGIAYASFRAFDSITQKYLPTPIAQPKEGDIASFGRFYNKAIAIAPNQEFYNKILSTQTKTHFMHIDLFGAFLAKSGINDPKPKHFKAFCNLYSIGLVYIMASNGINVLDCQSFALLEEIPLEVPPLSQTQAPFFSRIANIDTGSLSSKLRSKKSRQYFSYYDGLLSESLRAFKLTHKE</sequence>
<dbReference type="Pfam" id="PF15436">
    <property type="entry name" value="PGBA_N"/>
    <property type="match status" value="1"/>
</dbReference>
<name>A0A3D8I7V1_9HELI</name>
<dbReference type="RefSeq" id="WP_104699196.1">
    <property type="nucleotide sequence ID" value="NZ_FZPP01000003.1"/>
</dbReference>